<dbReference type="EMBL" id="JBJUIK010000001">
    <property type="protein sequence ID" value="KAL3537117.1"/>
    <property type="molecule type" value="Genomic_DNA"/>
</dbReference>
<feature type="region of interest" description="Disordered" evidence="1">
    <location>
        <begin position="1"/>
        <end position="77"/>
    </location>
</feature>
<protein>
    <submittedName>
        <fullName evidence="2">Uncharacterized protein</fullName>
    </submittedName>
</protein>
<accession>A0ABD3B1U7</accession>
<evidence type="ECO:0000313" key="3">
    <source>
        <dbReference type="Proteomes" id="UP001630127"/>
    </source>
</evidence>
<dbReference type="Proteomes" id="UP001630127">
    <property type="component" value="Unassembled WGS sequence"/>
</dbReference>
<organism evidence="2 3">
    <name type="scientific">Cinchona calisaya</name>
    <dbReference type="NCBI Taxonomy" id="153742"/>
    <lineage>
        <taxon>Eukaryota</taxon>
        <taxon>Viridiplantae</taxon>
        <taxon>Streptophyta</taxon>
        <taxon>Embryophyta</taxon>
        <taxon>Tracheophyta</taxon>
        <taxon>Spermatophyta</taxon>
        <taxon>Magnoliopsida</taxon>
        <taxon>eudicotyledons</taxon>
        <taxon>Gunneridae</taxon>
        <taxon>Pentapetalae</taxon>
        <taxon>asterids</taxon>
        <taxon>lamiids</taxon>
        <taxon>Gentianales</taxon>
        <taxon>Rubiaceae</taxon>
        <taxon>Cinchonoideae</taxon>
        <taxon>Cinchoneae</taxon>
        <taxon>Cinchona</taxon>
    </lineage>
</organism>
<gene>
    <name evidence="2" type="ORF">ACH5RR_000483</name>
</gene>
<dbReference type="AlphaFoldDB" id="A0ABD3B1U7"/>
<comment type="caution">
    <text evidence="2">The sequence shown here is derived from an EMBL/GenBank/DDBJ whole genome shotgun (WGS) entry which is preliminary data.</text>
</comment>
<sequence>MVIAPEPIPPLPVNLDHWGVEPEQEKDIDDVSVADEHEQEPLPVQPRHDQHRRSTRDWRHPNKCLSLTELNRAKSNS</sequence>
<feature type="compositionally biased region" description="Pro residues" evidence="1">
    <location>
        <begin position="1"/>
        <end position="12"/>
    </location>
</feature>
<evidence type="ECO:0000313" key="2">
    <source>
        <dbReference type="EMBL" id="KAL3537117.1"/>
    </source>
</evidence>
<keyword evidence="3" id="KW-1185">Reference proteome</keyword>
<reference evidence="2 3" key="1">
    <citation type="submission" date="2024-11" db="EMBL/GenBank/DDBJ databases">
        <title>A near-complete genome assembly of Cinchona calisaya.</title>
        <authorList>
            <person name="Lian D.C."/>
            <person name="Zhao X.W."/>
            <person name="Wei L."/>
        </authorList>
    </citation>
    <scope>NUCLEOTIDE SEQUENCE [LARGE SCALE GENOMIC DNA]</scope>
    <source>
        <tissue evidence="2">Nenye</tissue>
    </source>
</reference>
<proteinExistence type="predicted"/>
<name>A0ABD3B1U7_9GENT</name>
<evidence type="ECO:0000256" key="1">
    <source>
        <dbReference type="SAM" id="MobiDB-lite"/>
    </source>
</evidence>